<protein>
    <submittedName>
        <fullName evidence="2">Uncharacterized protein</fullName>
    </submittedName>
</protein>
<keyword evidence="3" id="KW-1185">Reference proteome</keyword>
<dbReference type="EMBL" id="BAABDO010000104">
    <property type="protein sequence ID" value="GAA4152588.1"/>
    <property type="molecule type" value="Genomic_DNA"/>
</dbReference>
<accession>A0ABP7ZBU1</accession>
<dbReference type="Proteomes" id="UP001500266">
    <property type="component" value="Unassembled WGS sequence"/>
</dbReference>
<comment type="caution">
    <text evidence="2">The sequence shown here is derived from an EMBL/GenBank/DDBJ whole genome shotgun (WGS) entry which is preliminary data.</text>
</comment>
<evidence type="ECO:0000256" key="1">
    <source>
        <dbReference type="SAM" id="MobiDB-lite"/>
    </source>
</evidence>
<gene>
    <name evidence="2" type="ORF">GCM10022416_50860</name>
</gene>
<feature type="region of interest" description="Disordered" evidence="1">
    <location>
        <begin position="35"/>
        <end position="63"/>
    </location>
</feature>
<sequence length="183" mass="18887">MRPGLPALLSEDQFDLAFHDHAQMPPLIRRDVLARDAPSDLSPTPPRRLRFRRPPARPPSPQKIYNVKAVGLSACRQTNMETETALTCTTDNESSSVAHDALGQGVRAAGAEGASTSGRPPAGSSRVIAGAGGAPARPAEHLSKAEAFGGAGPGGAGQVSGFATILGRTRGGCRWGRSTRSGG</sequence>
<name>A0ABP7ZBU1_9ACTN</name>
<evidence type="ECO:0000313" key="2">
    <source>
        <dbReference type="EMBL" id="GAA4152588.1"/>
    </source>
</evidence>
<organism evidence="2 3">
    <name type="scientific">Actinomadura keratinilytica</name>
    <dbReference type="NCBI Taxonomy" id="547461"/>
    <lineage>
        <taxon>Bacteria</taxon>
        <taxon>Bacillati</taxon>
        <taxon>Actinomycetota</taxon>
        <taxon>Actinomycetes</taxon>
        <taxon>Streptosporangiales</taxon>
        <taxon>Thermomonosporaceae</taxon>
        <taxon>Actinomadura</taxon>
    </lineage>
</organism>
<feature type="region of interest" description="Disordered" evidence="1">
    <location>
        <begin position="130"/>
        <end position="163"/>
    </location>
</feature>
<feature type="compositionally biased region" description="Gly residues" evidence="1">
    <location>
        <begin position="149"/>
        <end position="158"/>
    </location>
</feature>
<reference evidence="3" key="1">
    <citation type="journal article" date="2019" name="Int. J. Syst. Evol. Microbiol.">
        <title>The Global Catalogue of Microorganisms (GCM) 10K type strain sequencing project: providing services to taxonomists for standard genome sequencing and annotation.</title>
        <authorList>
            <consortium name="The Broad Institute Genomics Platform"/>
            <consortium name="The Broad Institute Genome Sequencing Center for Infectious Disease"/>
            <person name="Wu L."/>
            <person name="Ma J."/>
        </authorList>
    </citation>
    <scope>NUCLEOTIDE SEQUENCE [LARGE SCALE GENOMIC DNA]</scope>
    <source>
        <strain evidence="3">JCM 17316</strain>
    </source>
</reference>
<evidence type="ECO:0000313" key="3">
    <source>
        <dbReference type="Proteomes" id="UP001500266"/>
    </source>
</evidence>
<proteinExistence type="predicted"/>